<gene>
    <name evidence="9" type="ORF">F6J89_11080</name>
</gene>
<dbReference type="GO" id="GO:0140662">
    <property type="term" value="F:ATP-dependent protein folding chaperone"/>
    <property type="evidence" value="ECO:0007669"/>
    <property type="project" value="InterPro"/>
</dbReference>
<evidence type="ECO:0000256" key="4">
    <source>
        <dbReference type="ARBA" id="ARBA00022840"/>
    </source>
</evidence>
<name>A0A6B3NES2_9CYAN</name>
<dbReference type="Pfam" id="PF00012">
    <property type="entry name" value="HSP70"/>
    <property type="match status" value="1"/>
</dbReference>
<dbReference type="PROSITE" id="PS01036">
    <property type="entry name" value="HSP70_3"/>
    <property type="match status" value="1"/>
</dbReference>
<proteinExistence type="inferred from homology"/>
<dbReference type="Gene3D" id="3.90.640.10">
    <property type="entry name" value="Actin, Chain A, domain 4"/>
    <property type="match status" value="1"/>
</dbReference>
<dbReference type="GO" id="GO:0005524">
    <property type="term" value="F:ATP binding"/>
    <property type="evidence" value="ECO:0007669"/>
    <property type="project" value="UniProtKB-KW"/>
</dbReference>
<dbReference type="PRINTS" id="PR00301">
    <property type="entry name" value="HEATSHOCK70"/>
</dbReference>
<dbReference type="PANTHER" id="PTHR19375">
    <property type="entry name" value="HEAT SHOCK PROTEIN 70KDA"/>
    <property type="match status" value="1"/>
</dbReference>
<organism evidence="9">
    <name type="scientific">Symploca sp. SIO1C4</name>
    <dbReference type="NCBI Taxonomy" id="2607765"/>
    <lineage>
        <taxon>Bacteria</taxon>
        <taxon>Bacillati</taxon>
        <taxon>Cyanobacteriota</taxon>
        <taxon>Cyanophyceae</taxon>
        <taxon>Coleofasciculales</taxon>
        <taxon>Coleofasciculaceae</taxon>
        <taxon>Symploca</taxon>
    </lineage>
</organism>
<dbReference type="InterPro" id="IPR013126">
    <property type="entry name" value="Hsp_70_fam"/>
</dbReference>
<keyword evidence="8" id="KW-0175">Coiled coil</keyword>
<keyword evidence="2" id="KW-0597">Phosphoprotein</keyword>
<reference evidence="9" key="1">
    <citation type="submission" date="2019-11" db="EMBL/GenBank/DDBJ databases">
        <title>Genomic insights into an expanded diversity of filamentous marine cyanobacteria reveals the extraordinary biosynthetic potential of Moorea and Okeania.</title>
        <authorList>
            <person name="Ferreira Leao T."/>
            <person name="Wang M."/>
            <person name="Moss N."/>
            <person name="Da Silva R."/>
            <person name="Sanders J."/>
            <person name="Nurk S."/>
            <person name="Gurevich A."/>
            <person name="Humphrey G."/>
            <person name="Reher R."/>
            <person name="Zhu Q."/>
            <person name="Belda-Ferre P."/>
            <person name="Glukhov E."/>
            <person name="Rex R."/>
            <person name="Dorrestein P.C."/>
            <person name="Knight R."/>
            <person name="Pevzner P."/>
            <person name="Gerwick W.H."/>
            <person name="Gerwick L."/>
        </authorList>
    </citation>
    <scope>NUCLEOTIDE SEQUENCE</scope>
    <source>
        <strain evidence="9">SIO1C4</strain>
    </source>
</reference>
<dbReference type="PROSITE" id="PS00329">
    <property type="entry name" value="HSP70_2"/>
    <property type="match status" value="1"/>
</dbReference>
<keyword evidence="3 7" id="KW-0547">Nucleotide-binding</keyword>
<dbReference type="Gene3D" id="3.30.420.40">
    <property type="match status" value="2"/>
</dbReference>
<evidence type="ECO:0000256" key="7">
    <source>
        <dbReference type="RuleBase" id="RU003322"/>
    </source>
</evidence>
<dbReference type="SUPFAM" id="SSF100920">
    <property type="entry name" value="Heat shock protein 70kD (HSP70), peptide-binding domain"/>
    <property type="match status" value="1"/>
</dbReference>
<dbReference type="InterPro" id="IPR029047">
    <property type="entry name" value="HSP70_peptide-bd_sf"/>
</dbReference>
<accession>A0A6B3NES2</accession>
<evidence type="ECO:0000256" key="6">
    <source>
        <dbReference type="ARBA" id="ARBA00023186"/>
    </source>
</evidence>
<dbReference type="SUPFAM" id="SSF53067">
    <property type="entry name" value="Actin-like ATPase domain"/>
    <property type="match status" value="2"/>
</dbReference>
<dbReference type="InterPro" id="IPR018181">
    <property type="entry name" value="Heat_shock_70_CS"/>
</dbReference>
<evidence type="ECO:0000256" key="2">
    <source>
        <dbReference type="ARBA" id="ARBA00022553"/>
    </source>
</evidence>
<comment type="caution">
    <text evidence="9">The sequence shown here is derived from an EMBL/GenBank/DDBJ whole genome shotgun (WGS) entry which is preliminary data.</text>
</comment>
<evidence type="ECO:0000313" key="9">
    <source>
        <dbReference type="EMBL" id="NER28151.1"/>
    </source>
</evidence>
<evidence type="ECO:0000256" key="5">
    <source>
        <dbReference type="ARBA" id="ARBA00023016"/>
    </source>
</evidence>
<sequence length="593" mass="65792">MNEVDILGIDLGTTNSAIAIWEPDTGVSRVLHNCEGDRLTPSVVMFDPQTCQPIVGKSALDCMTNNPSQVIYSVKRFIGCTFRDDRVRYDQEQVTYSIEEFQQSKVAVRVGEQVLTPPQISAQVLRKLKEDAEDALGKKISQAVITVPAYFNESQRQATKEAGELAGLRVPRIINEPTAAALAFGLGTEPQTVAVYDLGGGTFDISILRIEKGLFRVKATSGDTHLGGDDFDLAIVGWLGEAFQQQHGINLPFEQDNSLRALLRKTAETAKIELTQATERAISVSNLLAVNEQSLGLEATLTRTQLETLVQPFIERTLEICDKTLKEAKLEPKDIDQVLLVGGQTRLPAVKTALRDRYGWKINDSVNPDEAVARGAAVLGARLCGYLKEEVKLWDVTPLSLGIELASGKMDVIIRANAQIPVTKWRKGPQAFTTQRDGQESIRFRIFQGERPMAVDNVLIGEVILNLATARPAGEPRINCTFKIDHDGILHVRAEDTSTEGEPVEATFDHVYRMTQQEVDEKLKEAEAHRAEDTITSRIFQLEEELTRLRRVINKEKASDNLLLKSLDDLELSVQDRNVNQAEELLAELKSKI</sequence>
<keyword evidence="5" id="KW-0346">Stress response</keyword>
<dbReference type="InterPro" id="IPR043129">
    <property type="entry name" value="ATPase_NBD"/>
</dbReference>
<dbReference type="FunFam" id="3.90.640.10:FF:000003">
    <property type="entry name" value="Molecular chaperone DnaK"/>
    <property type="match status" value="1"/>
</dbReference>
<dbReference type="PROSITE" id="PS00297">
    <property type="entry name" value="HSP70_1"/>
    <property type="match status" value="1"/>
</dbReference>
<comment type="similarity">
    <text evidence="1 7">Belongs to the heat shock protein 70 family.</text>
</comment>
<evidence type="ECO:0000256" key="8">
    <source>
        <dbReference type="SAM" id="Coils"/>
    </source>
</evidence>
<evidence type="ECO:0000256" key="1">
    <source>
        <dbReference type="ARBA" id="ARBA00007381"/>
    </source>
</evidence>
<protein>
    <submittedName>
        <fullName evidence="9">Hsp70 family protein</fullName>
    </submittedName>
</protein>
<keyword evidence="4 7" id="KW-0067">ATP-binding</keyword>
<dbReference type="Gene3D" id="2.60.34.10">
    <property type="entry name" value="Substrate Binding Domain Of DNAk, Chain A, domain 1"/>
    <property type="match status" value="1"/>
</dbReference>
<dbReference type="EMBL" id="JAAHFQ010000177">
    <property type="protein sequence ID" value="NER28151.1"/>
    <property type="molecule type" value="Genomic_DNA"/>
</dbReference>
<feature type="coiled-coil region" evidence="8">
    <location>
        <begin position="512"/>
        <end position="592"/>
    </location>
</feature>
<evidence type="ECO:0000256" key="3">
    <source>
        <dbReference type="ARBA" id="ARBA00022741"/>
    </source>
</evidence>
<dbReference type="AlphaFoldDB" id="A0A6B3NES2"/>
<keyword evidence="6" id="KW-0143">Chaperone</keyword>